<sequence length="1419" mass="155220">MVGDSRSQHSSSSSHETLVAKNLPFTVVYCSGQDEDFPASELNKGVSGRGWQSSRFCYYPQELVLELHWPSRIINMQLLCHEFKIPMKVEVFVSLMIPYVHSEEATSNCMKRLGYLSLDPNDRSGHQARELKSIFIDSPATVVRLVFHNCYSNKLNTYSQVGLMALIMTGDPFDKQQWAQLNQPGFAPLLHTPRRQVASLKGVDARIHEVPALDSAVDSSTATQIHRLQQEKHTAVQDEDYDEAKRLKSLIERLKVIGEQIKQLELKKCAAVEAEDYDAAKLCKMEIEKLRQANCCMHEKLFHDSSQQMHHDFPEQCGGTGEDGNISSGATCSLRISQEQAYQALKAEAADLQADGSHDVCCANTIKHGECGTQTLDDHLMMREMMALGAAKFQTASGGMKDDDNMNNAPFKIHPFIPAITGPNFVAAASSKRESLLPPIAAPTFAYQTGPTALLPNMVARPYFNKKGSAAAAEAHSTTLSNQNYAPQSNNVFPTMVVPGLSSNQNGSSFVLPVPFAQTAPIRLFSNPTVGPAAAAAPQMAPANFLNQTTAILSPAMDSSTFSGMHSGPPPPPPSSSSSSMLPPMLPIFSKQNMNGSPRIMHSSIMGHQHHHVFSTKENASLQPNLCSSSSSPSLRVNLFPTQIDQQPNLLTAMKFCTSSGEENQVSGAQHSGEGGPRFFDENIGLLPQAAGADLVVAPMRFIDKIEQHPISPVPTTMMPAAAISGTNKKMIIPTMAPMIYNSNNQSKIGGPDPVMMTTQSSSLHYHVAGSSTTEDLLTPEPLTEAVLAESGPLLAILELYYVECLLSKQWQLRDKALQFIIQETKLNHLAGHDPLMVFRVLSKVLIRTLNDRVSNVFNSSMQFLRAFVTRYASEVPNRDLHSCVSDLVNILLEKLGDSNARTREASSEALMFLASKKEIGLHIVSIPLLRPTKNQGIWRPFLGRLQLLLVAIPRFGLQPPNRMGFSSDPLMSFVGQAFNSPNGDVRNAAVKVTTEVYRLMGAPIEKYLKNVKPVVREVLIRNFERVANETAHGIICMPGSSGDPSCSNAEIMAAGAAPGPSPPPPPPPPPLRCSPKMMQFSFDETPVGASKRSKHHDVGKVKTEENEVRRRQAAAAPSSDDDDAAAADKHKFGPAATKMSLKKPPASFDDMPVAGPPSPLKRACQNVVELCTVTTCAQLQAPAANPQLAINHDNKDGNTTSSTKSTRASSTSTQLRRDLMTEEPLPNSSEETPNGCNEDKLVYCEPEVVRTEPKASESFLPDPILASQQNCWSNGDCSVELTNHVVQDEIADSCLFCGMQDSSFLESDNLDIHFCQKCPMLVSCNSCRQIVEISSYKDHLLYECSGKRHLECPKCYIAIPESHLSAHQKSKDCRRSKQHKLLCCPLCHHTVQAGDTGWRDHILKAPGCHKNPRTYHTS</sequence>
<dbReference type="Gene3D" id="2.60.120.260">
    <property type="entry name" value="Galactose-binding domain-like"/>
    <property type="match status" value="1"/>
</dbReference>
<dbReference type="PANTHER" id="PTHR13371">
    <property type="entry name" value="GLYCINE-, GLUTAMATE-, THIENYLCYCLOHEXYLPIPERIDINE-BINDING PROTEIN"/>
    <property type="match status" value="1"/>
</dbReference>
<dbReference type="SMART" id="SM01349">
    <property type="entry name" value="TOG"/>
    <property type="match status" value="1"/>
</dbReference>
<reference evidence="3" key="1">
    <citation type="submission" date="2024-02" db="EMBL/GenBank/DDBJ databases">
        <authorList>
            <consortium name="ELIXIR-Norway"/>
            <consortium name="Elixir Norway"/>
        </authorList>
    </citation>
    <scope>NUCLEOTIDE SEQUENCE</scope>
</reference>
<feature type="region of interest" description="Disordered" evidence="1">
    <location>
        <begin position="1188"/>
        <end position="1237"/>
    </location>
</feature>
<dbReference type="SUPFAM" id="SSF48371">
    <property type="entry name" value="ARM repeat"/>
    <property type="match status" value="1"/>
</dbReference>
<dbReference type="EMBL" id="OZ020113">
    <property type="protein sequence ID" value="CAK9266244.1"/>
    <property type="molecule type" value="Genomic_DNA"/>
</dbReference>
<dbReference type="Pfam" id="PF21038">
    <property type="entry name" value="CEP104_N"/>
    <property type="match status" value="1"/>
</dbReference>
<gene>
    <name evidence="3" type="ORF">CSSPJE1EN1_LOCUS11722</name>
</gene>
<dbReference type="InterPro" id="IPR052607">
    <property type="entry name" value="CEP104-like"/>
</dbReference>
<organism evidence="3 4">
    <name type="scientific">Sphagnum jensenii</name>
    <dbReference type="NCBI Taxonomy" id="128206"/>
    <lineage>
        <taxon>Eukaryota</taxon>
        <taxon>Viridiplantae</taxon>
        <taxon>Streptophyta</taxon>
        <taxon>Embryophyta</taxon>
        <taxon>Bryophyta</taxon>
        <taxon>Sphagnophytina</taxon>
        <taxon>Sphagnopsida</taxon>
        <taxon>Sphagnales</taxon>
        <taxon>Sphagnaceae</taxon>
        <taxon>Sphagnum</taxon>
    </lineage>
</organism>
<evidence type="ECO:0000256" key="1">
    <source>
        <dbReference type="SAM" id="MobiDB-lite"/>
    </source>
</evidence>
<dbReference type="Pfam" id="PF21039">
    <property type="entry name" value="CEP104_ZnF"/>
    <property type="match status" value="1"/>
</dbReference>
<feature type="compositionally biased region" description="Pro residues" evidence="1">
    <location>
        <begin position="1060"/>
        <end position="1073"/>
    </location>
</feature>
<dbReference type="InterPro" id="IPR048738">
    <property type="entry name" value="CEP104_Znf"/>
</dbReference>
<evidence type="ECO:0000313" key="3">
    <source>
        <dbReference type="EMBL" id="CAK9266244.1"/>
    </source>
</evidence>
<dbReference type="Gene3D" id="1.25.10.10">
    <property type="entry name" value="Leucine-rich Repeat Variant"/>
    <property type="match status" value="1"/>
</dbReference>
<dbReference type="InterPro" id="IPR048739">
    <property type="entry name" value="CEP104_N"/>
</dbReference>
<accession>A0ABP0WHG4</accession>
<dbReference type="PANTHER" id="PTHR13371:SF0">
    <property type="entry name" value="CENTROSOMAL PROTEIN OF 104 KDA"/>
    <property type="match status" value="1"/>
</dbReference>
<feature type="compositionally biased region" description="Basic and acidic residues" evidence="1">
    <location>
        <begin position="1097"/>
        <end position="1111"/>
    </location>
</feature>
<dbReference type="InterPro" id="IPR011989">
    <property type="entry name" value="ARM-like"/>
</dbReference>
<dbReference type="Pfam" id="PF02151">
    <property type="entry name" value="UVR"/>
    <property type="match status" value="1"/>
</dbReference>
<feature type="region of interest" description="Disordered" evidence="1">
    <location>
        <begin position="558"/>
        <end position="583"/>
    </location>
</feature>
<feature type="compositionally biased region" description="Polar residues" evidence="1">
    <location>
        <begin position="1227"/>
        <end position="1236"/>
    </location>
</feature>
<dbReference type="InterPro" id="IPR008979">
    <property type="entry name" value="Galactose-bd-like_sf"/>
</dbReference>
<keyword evidence="4" id="KW-1185">Reference proteome</keyword>
<name>A0ABP0WHG4_9BRYO</name>
<feature type="compositionally biased region" description="Low complexity" evidence="1">
    <location>
        <begin position="1200"/>
        <end position="1214"/>
    </location>
</feature>
<proteinExistence type="predicted"/>
<protein>
    <recommendedName>
        <fullName evidence="2">TOG domain-containing protein</fullName>
    </recommendedName>
</protein>
<evidence type="ECO:0000259" key="2">
    <source>
        <dbReference type="SMART" id="SM01349"/>
    </source>
</evidence>
<dbReference type="InterPro" id="IPR001943">
    <property type="entry name" value="UVR_dom"/>
</dbReference>
<dbReference type="SUPFAM" id="SSF49785">
    <property type="entry name" value="Galactose-binding domain-like"/>
    <property type="match status" value="1"/>
</dbReference>
<dbReference type="Pfam" id="PF21040">
    <property type="entry name" value="CEP104-like_TOG"/>
    <property type="match status" value="1"/>
</dbReference>
<dbReference type="Proteomes" id="UP001497444">
    <property type="component" value="Chromosome 18"/>
</dbReference>
<dbReference type="InterPro" id="IPR016024">
    <property type="entry name" value="ARM-type_fold"/>
</dbReference>
<feature type="domain" description="TOG" evidence="2">
    <location>
        <begin position="793"/>
        <end position="1033"/>
    </location>
</feature>
<dbReference type="InterPro" id="IPR034085">
    <property type="entry name" value="TOG"/>
</dbReference>
<feature type="region of interest" description="Disordered" evidence="1">
    <location>
        <begin position="1048"/>
        <end position="1145"/>
    </location>
</feature>
<evidence type="ECO:0000313" key="4">
    <source>
        <dbReference type="Proteomes" id="UP001497444"/>
    </source>
</evidence>